<keyword evidence="2" id="KW-1185">Reference proteome</keyword>
<organism evidence="1 2">
    <name type="scientific">Sphenostylis stenocarpa</name>
    <dbReference type="NCBI Taxonomy" id="92480"/>
    <lineage>
        <taxon>Eukaryota</taxon>
        <taxon>Viridiplantae</taxon>
        <taxon>Streptophyta</taxon>
        <taxon>Embryophyta</taxon>
        <taxon>Tracheophyta</taxon>
        <taxon>Spermatophyta</taxon>
        <taxon>Magnoliopsida</taxon>
        <taxon>eudicotyledons</taxon>
        <taxon>Gunneridae</taxon>
        <taxon>Pentapetalae</taxon>
        <taxon>rosids</taxon>
        <taxon>fabids</taxon>
        <taxon>Fabales</taxon>
        <taxon>Fabaceae</taxon>
        <taxon>Papilionoideae</taxon>
        <taxon>50 kb inversion clade</taxon>
        <taxon>NPAAA clade</taxon>
        <taxon>indigoferoid/millettioid clade</taxon>
        <taxon>Phaseoleae</taxon>
        <taxon>Sphenostylis</taxon>
    </lineage>
</organism>
<evidence type="ECO:0000313" key="1">
    <source>
        <dbReference type="EMBL" id="CAJ1976569.1"/>
    </source>
</evidence>
<proteinExistence type="predicted"/>
<dbReference type="Gramene" id="rna-AYBTSS11_LOCUS28707">
    <property type="protein sequence ID" value="CAJ1976569.1"/>
    <property type="gene ID" value="gene-AYBTSS11_LOCUS28707"/>
</dbReference>
<protein>
    <submittedName>
        <fullName evidence="1">Uncharacterized protein</fullName>
    </submittedName>
</protein>
<evidence type="ECO:0000313" key="2">
    <source>
        <dbReference type="Proteomes" id="UP001189624"/>
    </source>
</evidence>
<dbReference type="Proteomes" id="UP001189624">
    <property type="component" value="Chromosome 10"/>
</dbReference>
<name>A0AA86W1B1_9FABA</name>
<reference evidence="1" key="1">
    <citation type="submission" date="2023-10" db="EMBL/GenBank/DDBJ databases">
        <authorList>
            <person name="Domelevo Entfellner J.-B."/>
        </authorList>
    </citation>
    <scope>NUCLEOTIDE SEQUENCE</scope>
</reference>
<sequence>MERFPLPLSLILWPHKPTFSLLLSKTKLQLPFFSFGFLQPYPKTLHSYFNNLQTSFPVHGQTKRVEIFKFLHGTGAGSFSGPYLYRK</sequence>
<accession>A0AA86W1B1</accession>
<dbReference type="EMBL" id="OY731407">
    <property type="protein sequence ID" value="CAJ1976569.1"/>
    <property type="molecule type" value="Genomic_DNA"/>
</dbReference>
<gene>
    <name evidence="1" type="ORF">AYBTSS11_LOCUS28707</name>
</gene>
<dbReference type="AlphaFoldDB" id="A0AA86W1B1"/>